<protein>
    <recommendedName>
        <fullName evidence="3">Lectin-like protein BA14k</fullName>
    </recommendedName>
</protein>
<dbReference type="GO" id="GO:0030246">
    <property type="term" value="F:carbohydrate binding"/>
    <property type="evidence" value="ECO:0007669"/>
    <property type="project" value="UniProtKB-KW"/>
</dbReference>
<evidence type="ECO:0000256" key="6">
    <source>
        <dbReference type="ARBA" id="ARBA00025321"/>
    </source>
</evidence>
<evidence type="ECO:0000256" key="5">
    <source>
        <dbReference type="ARBA" id="ARBA00022734"/>
    </source>
</evidence>
<evidence type="ECO:0000256" key="1">
    <source>
        <dbReference type="ARBA" id="ARBA00004167"/>
    </source>
</evidence>
<dbReference type="RefSeq" id="WP_245332428.1">
    <property type="nucleotide sequence ID" value="NZ_LT670817.1"/>
</dbReference>
<feature type="signal peptide" evidence="7">
    <location>
        <begin position="1"/>
        <end position="24"/>
    </location>
</feature>
<comment type="function">
    <text evidence="6">Has immunoglobulin-binding and hemagglutination properties, and can bind to mannose. Essential for virulence. May be involved in LPS biosynthesis or polysaccharide transport.</text>
</comment>
<dbReference type="EMBL" id="LT670817">
    <property type="protein sequence ID" value="SHI10346.1"/>
    <property type="molecule type" value="Genomic_DNA"/>
</dbReference>
<dbReference type="Proteomes" id="UP000189796">
    <property type="component" value="Chromosome I"/>
</dbReference>
<organism evidence="8 9">
    <name type="scientific">Bradyrhizobium erythrophlei</name>
    <dbReference type="NCBI Taxonomy" id="1437360"/>
    <lineage>
        <taxon>Bacteria</taxon>
        <taxon>Pseudomonadati</taxon>
        <taxon>Pseudomonadota</taxon>
        <taxon>Alphaproteobacteria</taxon>
        <taxon>Hyphomicrobiales</taxon>
        <taxon>Nitrobacteraceae</taxon>
        <taxon>Bradyrhizobium</taxon>
    </lineage>
</organism>
<dbReference type="AlphaFoldDB" id="A0A1M5YEE0"/>
<keyword evidence="4" id="KW-0472">Membrane</keyword>
<keyword evidence="5" id="KW-0430">Lectin</keyword>
<reference evidence="8 9" key="1">
    <citation type="submission" date="2016-11" db="EMBL/GenBank/DDBJ databases">
        <authorList>
            <person name="Jaros S."/>
            <person name="Januszkiewicz K."/>
            <person name="Wedrychowicz H."/>
        </authorList>
    </citation>
    <scope>NUCLEOTIDE SEQUENCE [LARGE SCALE GENOMIC DNA]</scope>
    <source>
        <strain evidence="8 9">GAS138</strain>
    </source>
</reference>
<evidence type="ECO:0000313" key="8">
    <source>
        <dbReference type="EMBL" id="SHI10346.1"/>
    </source>
</evidence>
<evidence type="ECO:0000256" key="3">
    <source>
        <dbReference type="ARBA" id="ARBA00020552"/>
    </source>
</evidence>
<name>A0A1M5YEE0_9BRAD</name>
<evidence type="ECO:0000313" key="9">
    <source>
        <dbReference type="Proteomes" id="UP000189796"/>
    </source>
</evidence>
<gene>
    <name evidence="8" type="ORF">SAMN05443248_8217</name>
</gene>
<proteinExistence type="inferred from homology"/>
<accession>A0A1M5YEE0</accession>
<evidence type="ECO:0000256" key="7">
    <source>
        <dbReference type="SAM" id="SignalP"/>
    </source>
</evidence>
<dbReference type="GO" id="GO:0016020">
    <property type="term" value="C:membrane"/>
    <property type="evidence" value="ECO:0007669"/>
    <property type="project" value="UniProtKB-SubCell"/>
</dbReference>
<comment type="similarity">
    <text evidence="2">Belongs to the BA14k family.</text>
</comment>
<evidence type="ECO:0000256" key="2">
    <source>
        <dbReference type="ARBA" id="ARBA00010270"/>
    </source>
</evidence>
<sequence length="134" mass="14420">MRKLTLLVTAAVGLASAAMTPVLAQQVRPGPHSPANLPNAQASPIIWFFDGRDDVRDFPTNGFYPGDFAAYPPGVWIGAAGLFGFNPQHATDTPPPRVAAASPRDQAWCARRYRSYDPASGTFVGRNGTRYRCG</sequence>
<comment type="subcellular location">
    <subcellularLocation>
        <location evidence="1">Membrane</location>
        <topology evidence="1">Single-pass membrane protein</topology>
    </subcellularLocation>
</comment>
<keyword evidence="4" id="KW-1003">Cell membrane</keyword>
<feature type="chain" id="PRO_5012567700" description="Lectin-like protein BA14k" evidence="7">
    <location>
        <begin position="25"/>
        <end position="134"/>
    </location>
</feature>
<evidence type="ECO:0000256" key="4">
    <source>
        <dbReference type="ARBA" id="ARBA00022475"/>
    </source>
</evidence>
<dbReference type="Pfam" id="PF07886">
    <property type="entry name" value="BA14K"/>
    <property type="match status" value="1"/>
</dbReference>
<dbReference type="InterPro" id="IPR012413">
    <property type="entry name" value="BA14K"/>
</dbReference>
<keyword evidence="7" id="KW-0732">Signal</keyword>